<feature type="transmembrane region" description="Helical" evidence="6">
    <location>
        <begin position="95"/>
        <end position="115"/>
    </location>
</feature>
<feature type="transmembrane region" description="Helical" evidence="6">
    <location>
        <begin position="409"/>
        <end position="429"/>
    </location>
</feature>
<keyword evidence="4 6" id="KW-1133">Transmembrane helix</keyword>
<dbReference type="PANTHER" id="PTHR43385:SF1">
    <property type="entry name" value="RIBOFLAVIN TRANSPORTER RIBJ"/>
    <property type="match status" value="1"/>
</dbReference>
<dbReference type="GO" id="GO:0022857">
    <property type="term" value="F:transmembrane transporter activity"/>
    <property type="evidence" value="ECO:0007669"/>
    <property type="project" value="InterPro"/>
</dbReference>
<dbReference type="GO" id="GO:0016020">
    <property type="term" value="C:membrane"/>
    <property type="evidence" value="ECO:0007669"/>
    <property type="project" value="UniProtKB-SubCell"/>
</dbReference>
<keyword evidence="2" id="KW-0813">Transport</keyword>
<proteinExistence type="predicted"/>
<keyword evidence="5 6" id="KW-0472">Membrane</keyword>
<dbReference type="PANTHER" id="PTHR43385">
    <property type="entry name" value="RIBOFLAVIN TRANSPORTER RIBJ"/>
    <property type="match status" value="1"/>
</dbReference>
<feature type="transmembrane region" description="Helical" evidence="6">
    <location>
        <begin position="347"/>
        <end position="373"/>
    </location>
</feature>
<accession>A0A564Y9F0</accession>
<evidence type="ECO:0000256" key="5">
    <source>
        <dbReference type="ARBA" id="ARBA00023136"/>
    </source>
</evidence>
<gene>
    <name evidence="8" type="ORF">WMSIL1_LOCUS4385</name>
</gene>
<dbReference type="InterPro" id="IPR052983">
    <property type="entry name" value="MFS_Riboflavin_Transporter"/>
</dbReference>
<evidence type="ECO:0000256" key="1">
    <source>
        <dbReference type="ARBA" id="ARBA00004141"/>
    </source>
</evidence>
<protein>
    <recommendedName>
        <fullName evidence="7">Major facilitator superfamily (MFS) profile domain-containing protein</fullName>
    </recommendedName>
</protein>
<feature type="transmembrane region" description="Helical" evidence="6">
    <location>
        <begin position="39"/>
        <end position="62"/>
    </location>
</feature>
<evidence type="ECO:0000256" key="4">
    <source>
        <dbReference type="ARBA" id="ARBA00022989"/>
    </source>
</evidence>
<keyword evidence="3 6" id="KW-0812">Transmembrane</keyword>
<dbReference type="PROSITE" id="PS50850">
    <property type="entry name" value="MFS"/>
    <property type="match status" value="1"/>
</dbReference>
<evidence type="ECO:0000313" key="9">
    <source>
        <dbReference type="Proteomes" id="UP000321570"/>
    </source>
</evidence>
<feature type="domain" description="Major facilitator superfamily (MFS) profile" evidence="7">
    <location>
        <begin position="1"/>
        <end position="433"/>
    </location>
</feature>
<dbReference type="EMBL" id="CABIJS010000122">
    <property type="protein sequence ID" value="VUZ43917.1"/>
    <property type="molecule type" value="Genomic_DNA"/>
</dbReference>
<feature type="transmembrane region" description="Helical" evidence="6">
    <location>
        <begin position="385"/>
        <end position="403"/>
    </location>
</feature>
<reference evidence="8 9" key="1">
    <citation type="submission" date="2019-07" db="EMBL/GenBank/DDBJ databases">
        <authorList>
            <person name="Jastrzebski P J."/>
            <person name="Paukszto L."/>
            <person name="Jastrzebski P J."/>
        </authorList>
    </citation>
    <scope>NUCLEOTIDE SEQUENCE [LARGE SCALE GENOMIC DNA]</scope>
    <source>
        <strain evidence="8 9">WMS-il1</strain>
    </source>
</reference>
<evidence type="ECO:0000313" key="8">
    <source>
        <dbReference type="EMBL" id="VUZ43917.1"/>
    </source>
</evidence>
<dbReference type="SUPFAM" id="SSF103473">
    <property type="entry name" value="MFS general substrate transporter"/>
    <property type="match status" value="1"/>
</dbReference>
<feature type="transmembrane region" description="Helical" evidence="6">
    <location>
        <begin position="178"/>
        <end position="198"/>
    </location>
</feature>
<keyword evidence="9" id="KW-1185">Reference proteome</keyword>
<organism evidence="8 9">
    <name type="scientific">Hymenolepis diminuta</name>
    <name type="common">Rat tapeworm</name>
    <dbReference type="NCBI Taxonomy" id="6216"/>
    <lineage>
        <taxon>Eukaryota</taxon>
        <taxon>Metazoa</taxon>
        <taxon>Spiralia</taxon>
        <taxon>Lophotrochozoa</taxon>
        <taxon>Platyhelminthes</taxon>
        <taxon>Cestoda</taxon>
        <taxon>Eucestoda</taxon>
        <taxon>Cyclophyllidea</taxon>
        <taxon>Hymenolepididae</taxon>
        <taxon>Hymenolepis</taxon>
    </lineage>
</organism>
<evidence type="ECO:0000256" key="6">
    <source>
        <dbReference type="SAM" id="Phobius"/>
    </source>
</evidence>
<evidence type="ECO:0000256" key="2">
    <source>
        <dbReference type="ARBA" id="ARBA00022448"/>
    </source>
</evidence>
<name>A0A564Y9F0_HYMDI</name>
<dbReference type="InterPro" id="IPR020846">
    <property type="entry name" value="MFS_dom"/>
</dbReference>
<dbReference type="InterPro" id="IPR011701">
    <property type="entry name" value="MFS"/>
</dbReference>
<feature type="transmembrane region" description="Helical" evidence="6">
    <location>
        <begin position="7"/>
        <end position="27"/>
    </location>
</feature>
<feature type="transmembrane region" description="Helical" evidence="6">
    <location>
        <begin position="69"/>
        <end position="89"/>
    </location>
</feature>
<dbReference type="InterPro" id="IPR036259">
    <property type="entry name" value="MFS_trans_sf"/>
</dbReference>
<sequence length="451" mass="49710">MAGFFIHLSYGCMYTIGNMIPYIASYIADQNDGKFNNGLVAWLAAAPFLTQGIVMPFGGMLAAKIGSKLVVMFGSVTCSGAFMLTYFALRFGFVWVLVTHLISLGLGVGLAYSVVMQTAATWFPTSGGFVIGLIAAGFGLGALVFTPIQMAFVNPENLPVENETRYFTDEGVLGRVPVSYLVIGGIMLGLQIIGCLIIRKKPSLEDDVIATDAARAKEAGDLLLEDDGKQKTTEVIESLNMSPKQTLKCRYFYFLWLLMFCNIIPITLLTSSYKIFGNKFLADDVYLTTVGTLSSLFNCLGRVFWGFLVDKFSFKLPISCMLLLWSFSLFCFPNVFVWGVGVGRYTYGIFVCLMFFSMAGVFAMMPAATRLLFGPKNMATNYGMIFSAFSIGSCLSAFASQMAQGQWNLLYYGSAGICVIGLFFLTWIFDPNMPRRLRVLFPCAKSDKRQM</sequence>
<evidence type="ECO:0000256" key="3">
    <source>
        <dbReference type="ARBA" id="ARBA00022692"/>
    </source>
</evidence>
<feature type="transmembrane region" description="Helical" evidence="6">
    <location>
        <begin position="320"/>
        <end position="341"/>
    </location>
</feature>
<feature type="transmembrane region" description="Helical" evidence="6">
    <location>
        <begin position="251"/>
        <end position="273"/>
    </location>
</feature>
<dbReference type="Proteomes" id="UP000321570">
    <property type="component" value="Unassembled WGS sequence"/>
</dbReference>
<comment type="subcellular location">
    <subcellularLocation>
        <location evidence="1">Membrane</location>
        <topology evidence="1">Multi-pass membrane protein</topology>
    </subcellularLocation>
</comment>
<dbReference type="Pfam" id="PF07690">
    <property type="entry name" value="MFS_1"/>
    <property type="match status" value="2"/>
</dbReference>
<dbReference type="Gene3D" id="1.20.1250.20">
    <property type="entry name" value="MFS general substrate transporter like domains"/>
    <property type="match status" value="2"/>
</dbReference>
<feature type="transmembrane region" description="Helical" evidence="6">
    <location>
        <begin position="127"/>
        <end position="148"/>
    </location>
</feature>
<dbReference type="AlphaFoldDB" id="A0A564Y9F0"/>
<evidence type="ECO:0000259" key="7">
    <source>
        <dbReference type="PROSITE" id="PS50850"/>
    </source>
</evidence>